<dbReference type="PANTHER" id="PTHR46561">
    <property type="entry name" value="SERPENTINE RECEPTOR, CLASS AB (CLASS A-LIKE)-RELATED"/>
    <property type="match status" value="1"/>
</dbReference>
<dbReference type="WBParaSite" id="PSAMB.scaffold890size39288.g9405.t1">
    <property type="protein sequence ID" value="PSAMB.scaffold890size39288.g9405.t1"/>
    <property type="gene ID" value="PSAMB.scaffold890size39288.g9405"/>
</dbReference>
<feature type="transmembrane region" description="Helical" evidence="5">
    <location>
        <begin position="243"/>
        <end position="266"/>
    </location>
</feature>
<dbReference type="AlphaFoldDB" id="A0A914XMW0"/>
<evidence type="ECO:0000256" key="3">
    <source>
        <dbReference type="ARBA" id="ARBA00022989"/>
    </source>
</evidence>
<evidence type="ECO:0000313" key="7">
    <source>
        <dbReference type="WBParaSite" id="PSAMB.scaffold890size39288.g9405.t1"/>
    </source>
</evidence>
<feature type="transmembrane region" description="Helical" evidence="5">
    <location>
        <begin position="25"/>
        <end position="47"/>
    </location>
</feature>
<reference evidence="7" key="1">
    <citation type="submission" date="2022-11" db="UniProtKB">
        <authorList>
            <consortium name="WormBaseParasite"/>
        </authorList>
    </citation>
    <scope>IDENTIFICATION</scope>
</reference>
<keyword evidence="3 5" id="KW-1133">Transmembrane helix</keyword>
<proteinExistence type="predicted"/>
<dbReference type="SUPFAM" id="SSF81321">
    <property type="entry name" value="Family A G protein-coupled receptor-like"/>
    <property type="match status" value="1"/>
</dbReference>
<dbReference type="PANTHER" id="PTHR46561:SF11">
    <property type="entry name" value="SERPENTINE RECEPTOR CLASS ALPHA_BETA-14"/>
    <property type="match status" value="1"/>
</dbReference>
<accession>A0A914XMW0</accession>
<feature type="transmembrane region" description="Helical" evidence="5">
    <location>
        <begin position="149"/>
        <end position="168"/>
    </location>
</feature>
<organism evidence="6 7">
    <name type="scientific">Plectus sambesii</name>
    <dbReference type="NCBI Taxonomy" id="2011161"/>
    <lineage>
        <taxon>Eukaryota</taxon>
        <taxon>Metazoa</taxon>
        <taxon>Ecdysozoa</taxon>
        <taxon>Nematoda</taxon>
        <taxon>Chromadorea</taxon>
        <taxon>Plectida</taxon>
        <taxon>Plectina</taxon>
        <taxon>Plectoidea</taxon>
        <taxon>Plectidae</taxon>
        <taxon>Plectus</taxon>
    </lineage>
</organism>
<evidence type="ECO:0000256" key="5">
    <source>
        <dbReference type="SAM" id="Phobius"/>
    </source>
</evidence>
<evidence type="ECO:0000256" key="1">
    <source>
        <dbReference type="ARBA" id="ARBA00004141"/>
    </source>
</evidence>
<dbReference type="InterPro" id="IPR053286">
    <property type="entry name" value="Nematode_rcpt-like_srab"/>
</dbReference>
<evidence type="ECO:0000256" key="2">
    <source>
        <dbReference type="ARBA" id="ARBA00022692"/>
    </source>
</evidence>
<keyword evidence="4 5" id="KW-0472">Membrane</keyword>
<feature type="transmembrane region" description="Helical" evidence="5">
    <location>
        <begin position="117"/>
        <end position="137"/>
    </location>
</feature>
<sequence length="403" mass="44897">MDNATDILCDAVQNSYADGFLAKVYGAQCIVSLLAIPPAIAMCLAIGRASALHKNIRRLLVNFLIATILSNVGIMIVSGYHVWAVVSSNSVHKLCDMIAMTGRSCTRLQAVSSYGSFTIATSLIFLAIERICATVWFKTYENGGYRKLGIVLSVSQWIMSIPALPFLGEVNTRYPYCQSAVVRPRASQYFMACMLIAQITGLVIFVVLVIVNKRKMSRYFFNSALKLLSVRYQLKENIGTTKLMIPISIASAFLYAISLIIIIVLLEDLPDNAQLTTKIAQKMISFARWREMIGFAIPLHTFALCTVVVCYSSHIRQATIKLIGWNRRTIATSKSGRTDPTARNSNVEAEQTKKRYFDALKMQWESVTVSNQSKQQQCSLDVMASRKSHGSQKIAWDPQDTQL</sequence>
<feature type="transmembrane region" description="Helical" evidence="5">
    <location>
        <begin position="188"/>
        <end position="211"/>
    </location>
</feature>
<feature type="transmembrane region" description="Helical" evidence="5">
    <location>
        <begin position="59"/>
        <end position="83"/>
    </location>
</feature>
<keyword evidence="2 5" id="KW-0812">Transmembrane</keyword>
<dbReference type="InterPro" id="IPR019408">
    <property type="entry name" value="7TM_GPCR_serpentine_rcpt_Srab"/>
</dbReference>
<comment type="subcellular location">
    <subcellularLocation>
        <location evidence="1">Membrane</location>
        <topology evidence="1">Multi-pass membrane protein</topology>
    </subcellularLocation>
</comment>
<keyword evidence="6" id="KW-1185">Reference proteome</keyword>
<dbReference type="Proteomes" id="UP000887566">
    <property type="component" value="Unplaced"/>
</dbReference>
<dbReference type="Pfam" id="PF10292">
    <property type="entry name" value="7TM_GPCR_Srab"/>
    <property type="match status" value="1"/>
</dbReference>
<protein>
    <submittedName>
        <fullName evidence="7">G-protein coupled receptors family 1 profile domain-containing protein</fullName>
    </submittedName>
</protein>
<dbReference type="GO" id="GO:0016020">
    <property type="term" value="C:membrane"/>
    <property type="evidence" value="ECO:0007669"/>
    <property type="project" value="UniProtKB-SubCell"/>
</dbReference>
<name>A0A914XMW0_9BILA</name>
<evidence type="ECO:0000313" key="6">
    <source>
        <dbReference type="Proteomes" id="UP000887566"/>
    </source>
</evidence>
<evidence type="ECO:0000256" key="4">
    <source>
        <dbReference type="ARBA" id="ARBA00023136"/>
    </source>
</evidence>
<feature type="transmembrane region" description="Helical" evidence="5">
    <location>
        <begin position="292"/>
        <end position="311"/>
    </location>
</feature>
<dbReference type="Gene3D" id="1.20.1070.10">
    <property type="entry name" value="Rhodopsin 7-helix transmembrane proteins"/>
    <property type="match status" value="1"/>
</dbReference>